<feature type="domain" description="Putative auto-transporter adhesin head GIN" evidence="1">
    <location>
        <begin position="93"/>
        <end position="262"/>
    </location>
</feature>
<evidence type="ECO:0000313" key="2">
    <source>
        <dbReference type="EMBL" id="EJX07927.1"/>
    </source>
</evidence>
<dbReference type="AlphaFoldDB" id="J9GJN9"/>
<accession>J9GJN9</accession>
<dbReference type="PANTHER" id="PTHR39200:SF1">
    <property type="entry name" value="AUTO-TRANSPORTER ADHESIN HEAD GIN DOMAIN-CONTAINING PROTEIN-RELATED"/>
    <property type="match status" value="1"/>
</dbReference>
<dbReference type="PANTHER" id="PTHR39200">
    <property type="entry name" value="HYPOTHETICAL EXPORTED PROTEIN"/>
    <property type="match status" value="1"/>
</dbReference>
<dbReference type="EMBL" id="AMCI01000757">
    <property type="protein sequence ID" value="EJX07927.1"/>
    <property type="molecule type" value="Genomic_DNA"/>
</dbReference>
<evidence type="ECO:0000259" key="1">
    <source>
        <dbReference type="Pfam" id="PF10988"/>
    </source>
</evidence>
<dbReference type="Pfam" id="PF10988">
    <property type="entry name" value="DUF2807"/>
    <property type="match status" value="1"/>
</dbReference>
<protein>
    <recommendedName>
        <fullName evidence="1">Putative auto-transporter adhesin head GIN domain-containing protein</fullName>
    </recommendedName>
</protein>
<sequence>MCPLVHPRNSTILEGTTFSLQEHQAPSHKYHFILIVSSSKAQAMKLCMRPLWLGCLYLASFALSLPLTAHASTAPQLATGTTVDDLQTIQLEAFHKVIIMGNLQVQIVQKKGKPSLSLPAGNHLKEALEVQLDHRDGTLSLRPRRGKEQTCENLPLYLTVNELTDLEILGGGDVDFPKGIQTNALCVQVKGSGIIYFEQAVQAQGNLSLQVMGSGHIELKKGASCLAYEGRINGSGTINTEGKLRCTSKLNAEMSGSGRISFEHIQCMAQNIKLQGSGKYYGIKVRANTTQVNILGAGKVYLAGKTHQANYTVQGSGYIDALNFQSEQVEIDGRNSGSTIRCHSDLIIEGKIRNNCTLEYTGKAHLNLKVQDGNVRKI</sequence>
<dbReference type="Gene3D" id="2.160.20.120">
    <property type="match status" value="2"/>
</dbReference>
<comment type="caution">
    <text evidence="2">The sequence shown here is derived from an EMBL/GenBank/DDBJ whole genome shotgun (WGS) entry which is preliminary data.</text>
</comment>
<gene>
    <name evidence="2" type="ORF">EVA_03963</name>
</gene>
<proteinExistence type="predicted"/>
<name>J9GJN9_9ZZZZ</name>
<reference evidence="2" key="1">
    <citation type="journal article" date="2012" name="PLoS ONE">
        <title>Gene sets for utilization of primary and secondary nutrition supplies in the distal gut of endangered iberian lynx.</title>
        <authorList>
            <person name="Alcaide M."/>
            <person name="Messina E."/>
            <person name="Richter M."/>
            <person name="Bargiela R."/>
            <person name="Peplies J."/>
            <person name="Huws S.A."/>
            <person name="Newbold C.J."/>
            <person name="Golyshin P.N."/>
            <person name="Simon M.A."/>
            <person name="Lopez G."/>
            <person name="Yakimov M.M."/>
            <person name="Ferrer M."/>
        </authorList>
    </citation>
    <scope>NUCLEOTIDE SEQUENCE</scope>
</reference>
<organism evidence="2">
    <name type="scientific">gut metagenome</name>
    <dbReference type="NCBI Taxonomy" id="749906"/>
    <lineage>
        <taxon>unclassified sequences</taxon>
        <taxon>metagenomes</taxon>
        <taxon>organismal metagenomes</taxon>
    </lineage>
</organism>
<dbReference type="InterPro" id="IPR021255">
    <property type="entry name" value="DUF2807"/>
</dbReference>